<dbReference type="PANTHER" id="PTHR35883:SF1">
    <property type="entry name" value="CALMODULIN-BINDING PROTEIN CAM-BP15-RELATED"/>
    <property type="match status" value="1"/>
</dbReference>
<reference evidence="3" key="1">
    <citation type="submission" date="2020-01" db="EMBL/GenBank/DDBJ databases">
        <title>Development of genomics and gene disruption for Polysphondylium violaceum indicates a role for the polyketide synthase stlB in stalk morphogenesis.</title>
        <authorList>
            <person name="Narita B."/>
            <person name="Kawabe Y."/>
            <person name="Kin K."/>
            <person name="Saito T."/>
            <person name="Gibbs R."/>
            <person name="Kuspa A."/>
            <person name="Muzny D."/>
            <person name="Queller D."/>
            <person name="Richards S."/>
            <person name="Strassman J."/>
            <person name="Sucgang R."/>
            <person name="Worley K."/>
            <person name="Schaap P."/>
        </authorList>
    </citation>
    <scope>NUCLEOTIDE SEQUENCE</scope>
    <source>
        <strain evidence="3">QSvi11</strain>
    </source>
</reference>
<evidence type="ECO:0000313" key="4">
    <source>
        <dbReference type="Proteomes" id="UP000695562"/>
    </source>
</evidence>
<evidence type="ECO:0000313" key="3">
    <source>
        <dbReference type="EMBL" id="KAF2075630.1"/>
    </source>
</evidence>
<feature type="signal peptide" evidence="1">
    <location>
        <begin position="1"/>
        <end position="20"/>
    </location>
</feature>
<dbReference type="Proteomes" id="UP000695562">
    <property type="component" value="Unassembled WGS sequence"/>
</dbReference>
<keyword evidence="1" id="KW-0732">Signal</keyword>
<sequence>MKSIILFLLFLFVALSVAETAYFEMKPAHYDQAPFIIQLHDDRKIAQARKILSGDETNETHVLGRIKKITKPYNPKYDYHLDPDTISFFAVAIEVCDSSAAYLNDHLDEACGAFLPGCFWCPWGSKLVKEINI</sequence>
<name>A0A8J4V0G6_9MYCE</name>
<dbReference type="AlphaFoldDB" id="A0A8J4V0G6"/>
<dbReference type="InterPro" id="IPR056422">
    <property type="entry name" value="BP74_N"/>
</dbReference>
<dbReference type="EMBL" id="AJWJ01000091">
    <property type="protein sequence ID" value="KAF2075630.1"/>
    <property type="molecule type" value="Genomic_DNA"/>
</dbReference>
<gene>
    <name evidence="3" type="ORF">CYY_003053</name>
</gene>
<feature type="domain" description="BP74 N-terminal" evidence="2">
    <location>
        <begin position="19"/>
        <end position="132"/>
    </location>
</feature>
<keyword evidence="4" id="KW-1185">Reference proteome</keyword>
<organism evidence="3 4">
    <name type="scientific">Polysphondylium violaceum</name>
    <dbReference type="NCBI Taxonomy" id="133409"/>
    <lineage>
        <taxon>Eukaryota</taxon>
        <taxon>Amoebozoa</taxon>
        <taxon>Evosea</taxon>
        <taxon>Eumycetozoa</taxon>
        <taxon>Dictyostelia</taxon>
        <taxon>Dictyosteliales</taxon>
        <taxon>Dictyosteliaceae</taxon>
        <taxon>Polysphondylium</taxon>
    </lineage>
</organism>
<proteinExistence type="predicted"/>
<feature type="chain" id="PRO_5035171365" description="BP74 N-terminal domain-containing protein" evidence="1">
    <location>
        <begin position="21"/>
        <end position="133"/>
    </location>
</feature>
<dbReference type="OrthoDB" id="14772at2759"/>
<dbReference type="Pfam" id="PF23621">
    <property type="entry name" value="BP74_N"/>
    <property type="match status" value="1"/>
</dbReference>
<comment type="caution">
    <text evidence="3">The sequence shown here is derived from an EMBL/GenBank/DDBJ whole genome shotgun (WGS) entry which is preliminary data.</text>
</comment>
<dbReference type="PANTHER" id="PTHR35883">
    <property type="entry name" value="CYCLIC AMP-INDUCIBLE PROTEIN BP74-RELATED"/>
    <property type="match status" value="1"/>
</dbReference>
<evidence type="ECO:0000259" key="2">
    <source>
        <dbReference type="Pfam" id="PF23621"/>
    </source>
</evidence>
<evidence type="ECO:0000256" key="1">
    <source>
        <dbReference type="SAM" id="SignalP"/>
    </source>
</evidence>
<dbReference type="InterPro" id="IPR053344">
    <property type="entry name" value="cAMP-inducible_BP74-like"/>
</dbReference>
<accession>A0A8J4V0G6</accession>
<protein>
    <recommendedName>
        <fullName evidence="2">BP74 N-terminal domain-containing protein</fullName>
    </recommendedName>
</protein>